<dbReference type="SUPFAM" id="SSF51905">
    <property type="entry name" value="FAD/NAD(P)-binding domain"/>
    <property type="match status" value="2"/>
</dbReference>
<dbReference type="SUPFAM" id="SSF55424">
    <property type="entry name" value="FAD/NAD-linked reductases, dimerisation (C-terminal) domain"/>
    <property type="match status" value="1"/>
</dbReference>
<evidence type="ECO:0000256" key="1">
    <source>
        <dbReference type="ARBA" id="ARBA00001974"/>
    </source>
</evidence>
<protein>
    <submittedName>
        <fullName evidence="7">3-phenylpropionate/trans-cinnamate dioxygenase ferredoxin reductase subunit</fullName>
    </submittedName>
</protein>
<organism evidence="7 8">
    <name type="scientific">Nocardia mexicana</name>
    <dbReference type="NCBI Taxonomy" id="279262"/>
    <lineage>
        <taxon>Bacteria</taxon>
        <taxon>Bacillati</taxon>
        <taxon>Actinomycetota</taxon>
        <taxon>Actinomycetes</taxon>
        <taxon>Mycobacteriales</taxon>
        <taxon>Nocardiaceae</taxon>
        <taxon>Nocardia</taxon>
    </lineage>
</organism>
<evidence type="ECO:0000256" key="4">
    <source>
        <dbReference type="ARBA" id="ARBA00023002"/>
    </source>
</evidence>
<sequence length="411" mass="42462">MRGQIVVVGTGVAGATAARTLRTEGYTGRIVLVGGEDRLPYRRPMVSKELLAGTAVERRALIESAESWRGHDIDLRIGATVADIDAARGHIRLHDGTVVGYDSLLLATGARARQLPGPQRGIHTLRGRADAEGLRSAILGGGSLLVVGGGLIGCEVAATARSLGVDVTVVHSGPHPLDRIVPAAVGAYVRNLHADNGVAVHDSTSLHHIIGDGIGALAETDDGRRFTAAVALAAIGSIPDTELAAAAGLDIGNGIRVDERYRTSAAGIFAAGDVADRYDPALGAHDRGEHWNSAQAQGAAAARSMLGAPVPPAEVTWGWTTQYGRTLQFAGRLGPDDDIVLRGAPDEDRFTALALRAGRLVGAVAVGRPADLRAARTLIARGAALDPAACTDPAVDLSTAALDHEDFATRT</sequence>
<dbReference type="RefSeq" id="WP_068025700.1">
    <property type="nucleotide sequence ID" value="NZ_QQAZ01000005.1"/>
</dbReference>
<dbReference type="InterPro" id="IPR036188">
    <property type="entry name" value="FAD/NAD-bd_sf"/>
</dbReference>
<evidence type="ECO:0000313" key="8">
    <source>
        <dbReference type="Proteomes" id="UP000255355"/>
    </source>
</evidence>
<dbReference type="AlphaFoldDB" id="A0A370H2U7"/>
<keyword evidence="4" id="KW-0560">Oxidoreductase</keyword>
<feature type="domain" description="Reductase C-terminal" evidence="6">
    <location>
        <begin position="317"/>
        <end position="400"/>
    </location>
</feature>
<keyword evidence="2" id="KW-0285">Flavoprotein</keyword>
<evidence type="ECO:0000256" key="3">
    <source>
        <dbReference type="ARBA" id="ARBA00022827"/>
    </source>
</evidence>
<keyword evidence="7" id="KW-0223">Dioxygenase</keyword>
<dbReference type="PANTHER" id="PTHR43557:SF2">
    <property type="entry name" value="RIESKE DOMAIN-CONTAINING PROTEIN-RELATED"/>
    <property type="match status" value="1"/>
</dbReference>
<comment type="cofactor">
    <cofactor evidence="1">
        <name>FAD</name>
        <dbReference type="ChEBI" id="CHEBI:57692"/>
    </cofactor>
</comment>
<dbReference type="STRING" id="1210089.GCA_001613165_05507"/>
<evidence type="ECO:0000256" key="2">
    <source>
        <dbReference type="ARBA" id="ARBA00022630"/>
    </source>
</evidence>
<dbReference type="InterPro" id="IPR016156">
    <property type="entry name" value="FAD/NAD-linked_Rdtase_dimer_sf"/>
</dbReference>
<dbReference type="PRINTS" id="PR00411">
    <property type="entry name" value="PNDRDTASEI"/>
</dbReference>
<dbReference type="EMBL" id="QQAZ01000005">
    <property type="protein sequence ID" value="RDI50540.1"/>
    <property type="molecule type" value="Genomic_DNA"/>
</dbReference>
<gene>
    <name evidence="7" type="ORF">DFR68_10516</name>
</gene>
<proteinExistence type="predicted"/>
<dbReference type="Gene3D" id="3.50.50.60">
    <property type="entry name" value="FAD/NAD(P)-binding domain"/>
    <property type="match status" value="2"/>
</dbReference>
<dbReference type="InterPro" id="IPR050446">
    <property type="entry name" value="FAD-oxidoreductase/Apoptosis"/>
</dbReference>
<dbReference type="OrthoDB" id="3568330at2"/>
<evidence type="ECO:0000313" key="7">
    <source>
        <dbReference type="EMBL" id="RDI50540.1"/>
    </source>
</evidence>
<keyword evidence="3" id="KW-0274">FAD</keyword>
<dbReference type="InterPro" id="IPR028202">
    <property type="entry name" value="Reductase_C"/>
</dbReference>
<dbReference type="GO" id="GO:0005737">
    <property type="term" value="C:cytoplasm"/>
    <property type="evidence" value="ECO:0007669"/>
    <property type="project" value="TreeGrafter"/>
</dbReference>
<reference evidence="7 8" key="1">
    <citation type="submission" date="2018-07" db="EMBL/GenBank/DDBJ databases">
        <title>Genomic Encyclopedia of Type Strains, Phase IV (KMG-IV): sequencing the most valuable type-strain genomes for metagenomic binning, comparative biology and taxonomic classification.</title>
        <authorList>
            <person name="Goeker M."/>
        </authorList>
    </citation>
    <scope>NUCLEOTIDE SEQUENCE [LARGE SCALE GENOMIC DNA]</scope>
    <source>
        <strain evidence="7 8">DSM 44952</strain>
    </source>
</reference>
<dbReference type="GO" id="GO:0051213">
    <property type="term" value="F:dioxygenase activity"/>
    <property type="evidence" value="ECO:0007669"/>
    <property type="project" value="UniProtKB-KW"/>
</dbReference>
<dbReference type="Pfam" id="PF07992">
    <property type="entry name" value="Pyr_redox_2"/>
    <property type="match status" value="1"/>
</dbReference>
<evidence type="ECO:0000259" key="5">
    <source>
        <dbReference type="Pfam" id="PF07992"/>
    </source>
</evidence>
<accession>A0A370H2U7</accession>
<feature type="domain" description="FAD/NAD(P)-binding" evidence="5">
    <location>
        <begin position="4"/>
        <end position="298"/>
    </location>
</feature>
<dbReference type="GO" id="GO:0016651">
    <property type="term" value="F:oxidoreductase activity, acting on NAD(P)H"/>
    <property type="evidence" value="ECO:0007669"/>
    <property type="project" value="TreeGrafter"/>
</dbReference>
<dbReference type="PRINTS" id="PR00368">
    <property type="entry name" value="FADPNR"/>
</dbReference>
<dbReference type="Gene3D" id="3.30.390.30">
    <property type="match status" value="1"/>
</dbReference>
<name>A0A370H2U7_9NOCA</name>
<dbReference type="Pfam" id="PF14759">
    <property type="entry name" value="Reductase_C"/>
    <property type="match status" value="1"/>
</dbReference>
<keyword evidence="8" id="KW-1185">Reference proteome</keyword>
<dbReference type="InterPro" id="IPR023753">
    <property type="entry name" value="FAD/NAD-binding_dom"/>
</dbReference>
<comment type="caution">
    <text evidence="7">The sequence shown here is derived from an EMBL/GenBank/DDBJ whole genome shotgun (WGS) entry which is preliminary data.</text>
</comment>
<dbReference type="PANTHER" id="PTHR43557">
    <property type="entry name" value="APOPTOSIS-INDUCING FACTOR 1"/>
    <property type="match status" value="1"/>
</dbReference>
<evidence type="ECO:0000259" key="6">
    <source>
        <dbReference type="Pfam" id="PF14759"/>
    </source>
</evidence>
<dbReference type="Proteomes" id="UP000255355">
    <property type="component" value="Unassembled WGS sequence"/>
</dbReference>